<evidence type="ECO:0000256" key="3">
    <source>
        <dbReference type="ARBA" id="ARBA00023125"/>
    </source>
</evidence>
<dbReference type="GO" id="GO:0009307">
    <property type="term" value="P:DNA restriction-modification system"/>
    <property type="evidence" value="ECO:0007669"/>
    <property type="project" value="UniProtKB-KW"/>
</dbReference>
<dbReference type="AlphaFoldDB" id="A0A1I7HML3"/>
<dbReference type="InterPro" id="IPR044946">
    <property type="entry name" value="Restrct_endonuc_typeI_TRD_sf"/>
</dbReference>
<dbReference type="InterPro" id="IPR000055">
    <property type="entry name" value="Restrct_endonuc_typeI_TRD"/>
</dbReference>
<dbReference type="EMBL" id="FPBL01000005">
    <property type="protein sequence ID" value="SFU61922.1"/>
    <property type="molecule type" value="Genomic_DNA"/>
</dbReference>
<evidence type="ECO:0000256" key="1">
    <source>
        <dbReference type="ARBA" id="ARBA00010923"/>
    </source>
</evidence>
<protein>
    <submittedName>
        <fullName evidence="5">Type I restriction enzyme, S subunit</fullName>
    </submittedName>
</protein>
<dbReference type="Pfam" id="PF01420">
    <property type="entry name" value="Methylase_S"/>
    <property type="match status" value="1"/>
</dbReference>
<evidence type="ECO:0000259" key="4">
    <source>
        <dbReference type="Pfam" id="PF01420"/>
    </source>
</evidence>
<evidence type="ECO:0000256" key="2">
    <source>
        <dbReference type="ARBA" id="ARBA00022747"/>
    </source>
</evidence>
<dbReference type="InterPro" id="IPR052021">
    <property type="entry name" value="Type-I_RS_S_subunit"/>
</dbReference>
<evidence type="ECO:0000313" key="5">
    <source>
        <dbReference type="EMBL" id="SFU61922.1"/>
    </source>
</evidence>
<dbReference type="Gene3D" id="1.10.287.1120">
    <property type="entry name" value="Bipartite methylase S protein"/>
    <property type="match status" value="1"/>
</dbReference>
<dbReference type="CDD" id="cd17294">
    <property type="entry name" value="RMtype1_S_MmaC7ORF19P_TRD1-CR1_like"/>
    <property type="match status" value="1"/>
</dbReference>
<dbReference type="Gene3D" id="3.90.220.20">
    <property type="entry name" value="DNA methylase specificity domains"/>
    <property type="match status" value="1"/>
</dbReference>
<sequence length="192" mass="21555">MNDICLNASSGGTPLSTRAEYYGGDIPWLRTQEVDYADISTTSVTITEEGLRNSSAKWVPENSVIVAISGAGVTRGRVAVNKIRLTTNQHCCNLEVDPDLAHYRYVYHWLVNQYEDLRSRGQGNRSDLNIGIIKSYPIPIPPHDEQVRIANILDHFDALVNDISSGLPAEIKARRQQYAHYRNRLLTFKEAA</sequence>
<keyword evidence="2" id="KW-0680">Restriction system</keyword>
<gene>
    <name evidence="5" type="ORF">SAMN05216339_105110</name>
</gene>
<dbReference type="SUPFAM" id="SSF116734">
    <property type="entry name" value="DNA methylase specificity domain"/>
    <property type="match status" value="1"/>
</dbReference>
<keyword evidence="3" id="KW-0238">DNA-binding</keyword>
<feature type="domain" description="Type I restriction modification DNA specificity" evidence="4">
    <location>
        <begin position="7"/>
        <end position="172"/>
    </location>
</feature>
<comment type="similarity">
    <text evidence="1">Belongs to the type-I restriction system S methylase family.</text>
</comment>
<dbReference type="Proteomes" id="UP000183926">
    <property type="component" value="Unassembled WGS sequence"/>
</dbReference>
<dbReference type="RefSeq" id="WP_218154567.1">
    <property type="nucleotide sequence ID" value="NZ_FPBL01000005.1"/>
</dbReference>
<proteinExistence type="inferred from homology"/>
<dbReference type="PANTHER" id="PTHR30408:SF12">
    <property type="entry name" value="TYPE I RESTRICTION ENZYME MJAVIII SPECIFICITY SUBUNIT"/>
    <property type="match status" value="1"/>
</dbReference>
<reference evidence="5 6" key="1">
    <citation type="submission" date="2016-10" db="EMBL/GenBank/DDBJ databases">
        <authorList>
            <person name="de Groot N.N."/>
        </authorList>
    </citation>
    <scope>NUCLEOTIDE SEQUENCE [LARGE SCALE GENOMIC DNA]</scope>
    <source>
        <strain evidence="5 6">Nm24</strain>
    </source>
</reference>
<dbReference type="PANTHER" id="PTHR30408">
    <property type="entry name" value="TYPE-1 RESTRICTION ENZYME ECOKI SPECIFICITY PROTEIN"/>
    <property type="match status" value="1"/>
</dbReference>
<name>A0A1I7HML3_9PROT</name>
<evidence type="ECO:0000313" key="6">
    <source>
        <dbReference type="Proteomes" id="UP000183926"/>
    </source>
</evidence>
<organism evidence="5 6">
    <name type="scientific">Nitrosomonas eutropha</name>
    <dbReference type="NCBI Taxonomy" id="916"/>
    <lineage>
        <taxon>Bacteria</taxon>
        <taxon>Pseudomonadati</taxon>
        <taxon>Pseudomonadota</taxon>
        <taxon>Betaproteobacteria</taxon>
        <taxon>Nitrosomonadales</taxon>
        <taxon>Nitrosomonadaceae</taxon>
        <taxon>Nitrosomonas</taxon>
    </lineage>
</organism>
<dbReference type="GO" id="GO:0003677">
    <property type="term" value="F:DNA binding"/>
    <property type="evidence" value="ECO:0007669"/>
    <property type="project" value="UniProtKB-KW"/>
</dbReference>
<accession>A0A1I7HML3</accession>